<dbReference type="Gene3D" id="3.40.50.2000">
    <property type="entry name" value="Glycogen Phosphorylase B"/>
    <property type="match status" value="1"/>
</dbReference>
<keyword evidence="2" id="KW-0808">Transferase</keyword>
<proteinExistence type="predicted"/>
<evidence type="ECO:0000313" key="3">
    <source>
        <dbReference type="Proteomes" id="UP001140206"/>
    </source>
</evidence>
<organism evidence="2 3">
    <name type="scientific">Rhynchospora pubera</name>
    <dbReference type="NCBI Taxonomy" id="906938"/>
    <lineage>
        <taxon>Eukaryota</taxon>
        <taxon>Viridiplantae</taxon>
        <taxon>Streptophyta</taxon>
        <taxon>Embryophyta</taxon>
        <taxon>Tracheophyta</taxon>
        <taxon>Spermatophyta</taxon>
        <taxon>Magnoliopsida</taxon>
        <taxon>Liliopsida</taxon>
        <taxon>Poales</taxon>
        <taxon>Cyperaceae</taxon>
        <taxon>Cyperoideae</taxon>
        <taxon>Rhynchosporeae</taxon>
        <taxon>Rhynchospora</taxon>
    </lineage>
</organism>
<sequence length="207" mass="22508">MGKRREVIVTVGTTRFDKLVAGVDSESVKSALVRRGSESIFETLRLSKPLIVVGNEGLMAKDNHQTELEQELANRKHLFFVRGPHLLAQTIESMDLESIVPYTFEDEGCGNGISKSKAKKDAKKAEKAQKAAQRQLARVAMPLAGVPESDEVDPLSPNYGDISWEGIQSKYISGPTWTDVRELCADMNRGGGNTGAGLGFDPPPPVI</sequence>
<feature type="domain" description="Glycosyl transferase family 28 C-terminal" evidence="1">
    <location>
        <begin position="34"/>
        <end position="108"/>
    </location>
</feature>
<keyword evidence="3" id="KW-1185">Reference proteome</keyword>
<comment type="caution">
    <text evidence="2">The sequence shown here is derived from an EMBL/GenBank/DDBJ whole genome shotgun (WGS) entry which is preliminary data.</text>
</comment>
<evidence type="ECO:0000259" key="1">
    <source>
        <dbReference type="Pfam" id="PF04101"/>
    </source>
</evidence>
<dbReference type="Pfam" id="PF04101">
    <property type="entry name" value="Glyco_tran_28_C"/>
    <property type="match status" value="1"/>
</dbReference>
<dbReference type="PANTHER" id="PTHR47043">
    <property type="entry name" value="UDP-N-ACETYLGLUCOSAMINE TRANSFERASE SUBUNIT ALG13"/>
    <property type="match status" value="1"/>
</dbReference>
<accession>A0AAV8GX49</accession>
<dbReference type="GO" id="GO:0016758">
    <property type="term" value="F:hexosyltransferase activity"/>
    <property type="evidence" value="ECO:0007669"/>
    <property type="project" value="InterPro"/>
</dbReference>
<dbReference type="AlphaFoldDB" id="A0AAV8GX49"/>
<evidence type="ECO:0000313" key="2">
    <source>
        <dbReference type="EMBL" id="KAJ4807882.1"/>
    </source>
</evidence>
<name>A0AAV8GX49_9POAL</name>
<dbReference type="Proteomes" id="UP001140206">
    <property type="component" value="Chromosome 1"/>
</dbReference>
<dbReference type="InterPro" id="IPR007235">
    <property type="entry name" value="Glyco_trans_28_C"/>
</dbReference>
<protein>
    <submittedName>
        <fullName evidence="2">UDP-N-acetylglucosamine transferase subunit ALG13</fullName>
    </submittedName>
</protein>
<dbReference type="GO" id="GO:0043541">
    <property type="term" value="C:UDP-N-acetylglucosamine transferase complex"/>
    <property type="evidence" value="ECO:0007669"/>
    <property type="project" value="TreeGrafter"/>
</dbReference>
<gene>
    <name evidence="2" type="ORF">LUZ62_020448</name>
</gene>
<dbReference type="GO" id="GO:0006488">
    <property type="term" value="P:dolichol-linked oligosaccharide biosynthetic process"/>
    <property type="evidence" value="ECO:0007669"/>
    <property type="project" value="TreeGrafter"/>
</dbReference>
<dbReference type="PANTHER" id="PTHR47043:SF1">
    <property type="entry name" value="UDP-N-ACETYLGLUCOSAMINE TRANSFERASE SUBUNIT ALG13"/>
    <property type="match status" value="1"/>
</dbReference>
<reference evidence="2" key="1">
    <citation type="submission" date="2022-08" db="EMBL/GenBank/DDBJ databases">
        <authorList>
            <person name="Marques A."/>
        </authorList>
    </citation>
    <scope>NUCLEOTIDE SEQUENCE</scope>
    <source>
        <strain evidence="2">RhyPub2mFocal</strain>
        <tissue evidence="2">Leaves</tissue>
    </source>
</reference>
<dbReference type="EMBL" id="JAMFTS010000001">
    <property type="protein sequence ID" value="KAJ4807882.1"/>
    <property type="molecule type" value="Genomic_DNA"/>
</dbReference>
<dbReference type="InterPro" id="IPR052474">
    <property type="entry name" value="UDP-GlcNAc_transferase"/>
</dbReference>